<evidence type="ECO:0000256" key="3">
    <source>
        <dbReference type="ARBA" id="ARBA00023163"/>
    </source>
</evidence>
<keyword evidence="2 4" id="KW-0238">DNA-binding</keyword>
<dbReference type="PROSITE" id="PS50977">
    <property type="entry name" value="HTH_TETR_2"/>
    <property type="match status" value="1"/>
</dbReference>
<keyword evidence="1" id="KW-0805">Transcription regulation</keyword>
<dbReference type="GO" id="GO:0003700">
    <property type="term" value="F:DNA-binding transcription factor activity"/>
    <property type="evidence" value="ECO:0007669"/>
    <property type="project" value="TreeGrafter"/>
</dbReference>
<dbReference type="Pfam" id="PF00440">
    <property type="entry name" value="TetR_N"/>
    <property type="match status" value="1"/>
</dbReference>
<protein>
    <submittedName>
        <fullName evidence="6">TetR family transcriptional regulator</fullName>
    </submittedName>
</protein>
<feature type="domain" description="HTH tetR-type" evidence="5">
    <location>
        <begin position="18"/>
        <end position="78"/>
    </location>
</feature>
<evidence type="ECO:0000256" key="2">
    <source>
        <dbReference type="ARBA" id="ARBA00023125"/>
    </source>
</evidence>
<dbReference type="SUPFAM" id="SSF48498">
    <property type="entry name" value="Tetracyclin repressor-like, C-terminal domain"/>
    <property type="match status" value="1"/>
</dbReference>
<dbReference type="Gene3D" id="1.10.357.10">
    <property type="entry name" value="Tetracycline Repressor, domain 2"/>
    <property type="match status" value="1"/>
</dbReference>
<evidence type="ECO:0000256" key="1">
    <source>
        <dbReference type="ARBA" id="ARBA00023015"/>
    </source>
</evidence>
<dbReference type="Proteomes" id="UP000316298">
    <property type="component" value="Unassembled WGS sequence"/>
</dbReference>
<comment type="caution">
    <text evidence="6">The sequence shown here is derived from an EMBL/GenBank/DDBJ whole genome shotgun (WGS) entry which is preliminary data.</text>
</comment>
<evidence type="ECO:0000313" key="7">
    <source>
        <dbReference type="Proteomes" id="UP000316298"/>
    </source>
</evidence>
<evidence type="ECO:0000256" key="4">
    <source>
        <dbReference type="PROSITE-ProRule" id="PRU00335"/>
    </source>
</evidence>
<proteinExistence type="predicted"/>
<dbReference type="InterPro" id="IPR001647">
    <property type="entry name" value="HTH_TetR"/>
</dbReference>
<dbReference type="OrthoDB" id="3210235at2"/>
<keyword evidence="7" id="KW-1185">Reference proteome</keyword>
<evidence type="ECO:0000259" key="5">
    <source>
        <dbReference type="PROSITE" id="PS50977"/>
    </source>
</evidence>
<dbReference type="Pfam" id="PF17920">
    <property type="entry name" value="TetR_C_16"/>
    <property type="match status" value="1"/>
</dbReference>
<dbReference type="PANTHER" id="PTHR30055:SF234">
    <property type="entry name" value="HTH-TYPE TRANSCRIPTIONAL REGULATOR BETI"/>
    <property type="match status" value="1"/>
</dbReference>
<reference evidence="6 7" key="1">
    <citation type="submission" date="2019-06" db="EMBL/GenBank/DDBJ databases">
        <title>Sequencing the genomes of 1000 actinobacteria strains.</title>
        <authorList>
            <person name="Klenk H.-P."/>
        </authorList>
    </citation>
    <scope>NUCLEOTIDE SEQUENCE [LARGE SCALE GENOMIC DNA]</scope>
    <source>
        <strain evidence="6 7">DSM 17305</strain>
    </source>
</reference>
<dbReference type="EMBL" id="VFMM01000001">
    <property type="protein sequence ID" value="TQJ19003.1"/>
    <property type="molecule type" value="Genomic_DNA"/>
</dbReference>
<dbReference type="InterPro" id="IPR036271">
    <property type="entry name" value="Tet_transcr_reg_TetR-rel_C_sf"/>
</dbReference>
<dbReference type="InterPro" id="IPR009057">
    <property type="entry name" value="Homeodomain-like_sf"/>
</dbReference>
<dbReference type="InterPro" id="IPR041678">
    <property type="entry name" value="TetR_C_16"/>
</dbReference>
<evidence type="ECO:0000313" key="6">
    <source>
        <dbReference type="EMBL" id="TQJ19003.1"/>
    </source>
</evidence>
<dbReference type="Gene3D" id="1.10.10.60">
    <property type="entry name" value="Homeodomain-like"/>
    <property type="match status" value="1"/>
</dbReference>
<dbReference type="PANTHER" id="PTHR30055">
    <property type="entry name" value="HTH-TYPE TRANSCRIPTIONAL REGULATOR RUTR"/>
    <property type="match status" value="1"/>
</dbReference>
<feature type="DNA-binding region" description="H-T-H motif" evidence="4">
    <location>
        <begin position="41"/>
        <end position="60"/>
    </location>
</feature>
<sequence>MNGVNEPTPRSSRAQQRIETQDRILAAARQLFADTGYDRTTIRAIAAAAQVDAGLVMHYFGSKEKLFALSTRTDTPLVSGETPEEVAEQLLGILRQSLIEEPIGSLAALRSMLTHPDAAAEVGNAHAERVKVSKAIPGVDGNLRAAVLSAILIGVVLGRHLVKFEELADAEPDEIVELLRPVVFSLTKAAE</sequence>
<keyword evidence="3" id="KW-0804">Transcription</keyword>
<accession>A0A542EUG8</accession>
<dbReference type="AlphaFoldDB" id="A0A542EUG8"/>
<name>A0A542EUG8_9ACTN</name>
<dbReference type="SUPFAM" id="SSF46689">
    <property type="entry name" value="Homeodomain-like"/>
    <property type="match status" value="1"/>
</dbReference>
<dbReference type="PRINTS" id="PR00455">
    <property type="entry name" value="HTHTETR"/>
</dbReference>
<dbReference type="GO" id="GO:0000976">
    <property type="term" value="F:transcription cis-regulatory region binding"/>
    <property type="evidence" value="ECO:0007669"/>
    <property type="project" value="TreeGrafter"/>
</dbReference>
<dbReference type="InterPro" id="IPR050109">
    <property type="entry name" value="HTH-type_TetR-like_transc_reg"/>
</dbReference>
<organism evidence="6 7">
    <name type="scientific">Kribbella jejuensis</name>
    <dbReference type="NCBI Taxonomy" id="236068"/>
    <lineage>
        <taxon>Bacteria</taxon>
        <taxon>Bacillati</taxon>
        <taxon>Actinomycetota</taxon>
        <taxon>Actinomycetes</taxon>
        <taxon>Propionibacteriales</taxon>
        <taxon>Kribbellaceae</taxon>
        <taxon>Kribbella</taxon>
    </lineage>
</organism>
<gene>
    <name evidence="6" type="ORF">FB475_3159</name>
</gene>